<evidence type="ECO:0000256" key="6">
    <source>
        <dbReference type="SAM" id="MobiDB-lite"/>
    </source>
</evidence>
<feature type="compositionally biased region" description="Low complexity" evidence="6">
    <location>
        <begin position="404"/>
        <end position="414"/>
    </location>
</feature>
<evidence type="ECO:0000256" key="2">
    <source>
        <dbReference type="ARBA" id="ARBA00022723"/>
    </source>
</evidence>
<organism evidence="9 10">
    <name type="scientific">Elsinoe australis</name>
    <dbReference type="NCBI Taxonomy" id="40998"/>
    <lineage>
        <taxon>Eukaryota</taxon>
        <taxon>Fungi</taxon>
        <taxon>Dikarya</taxon>
        <taxon>Ascomycota</taxon>
        <taxon>Pezizomycotina</taxon>
        <taxon>Dothideomycetes</taxon>
        <taxon>Dothideomycetidae</taxon>
        <taxon>Myriangiales</taxon>
        <taxon>Elsinoaceae</taxon>
        <taxon>Elsinoe</taxon>
    </lineage>
</organism>
<evidence type="ECO:0000256" key="1">
    <source>
        <dbReference type="ARBA" id="ARBA00004123"/>
    </source>
</evidence>
<dbReference type="InterPro" id="IPR013909">
    <property type="entry name" value="NuBaID_C"/>
</dbReference>
<dbReference type="EMBL" id="PTQR01000081">
    <property type="protein sequence ID" value="TKX21323.1"/>
    <property type="molecule type" value="Genomic_DNA"/>
</dbReference>
<keyword evidence="5" id="KW-0539">Nucleus</keyword>
<evidence type="ECO:0000313" key="9">
    <source>
        <dbReference type="EMBL" id="TKX21323.1"/>
    </source>
</evidence>
<dbReference type="PANTHER" id="PTHR15835:SF6">
    <property type="entry name" value="ZINC FINGER C3HC-TYPE PROTEIN 1"/>
    <property type="match status" value="1"/>
</dbReference>
<feature type="compositionally biased region" description="Low complexity" evidence="6">
    <location>
        <begin position="20"/>
        <end position="59"/>
    </location>
</feature>
<feature type="region of interest" description="Disordered" evidence="6">
    <location>
        <begin position="397"/>
        <end position="427"/>
    </location>
</feature>
<feature type="compositionally biased region" description="Low complexity" evidence="6">
    <location>
        <begin position="476"/>
        <end position="496"/>
    </location>
</feature>
<proteinExistence type="predicted"/>
<name>A0A4U7ASN3_9PEZI</name>
<feature type="region of interest" description="Disordered" evidence="6">
    <location>
        <begin position="15"/>
        <end position="115"/>
    </location>
</feature>
<comment type="subcellular location">
    <subcellularLocation>
        <location evidence="1">Nucleus</location>
    </subcellularLocation>
</comment>
<dbReference type="InterPro" id="IPR012935">
    <property type="entry name" value="NuBaID_N"/>
</dbReference>
<dbReference type="Proteomes" id="UP000308133">
    <property type="component" value="Unassembled WGS sequence"/>
</dbReference>
<evidence type="ECO:0000256" key="4">
    <source>
        <dbReference type="ARBA" id="ARBA00022833"/>
    </source>
</evidence>
<feature type="domain" description="C3HC-type" evidence="7">
    <location>
        <begin position="196"/>
        <end position="360"/>
    </location>
</feature>
<keyword evidence="4" id="KW-0862">Zinc</keyword>
<comment type="caution">
    <text evidence="9">The sequence shown here is derived from an EMBL/GenBank/DDBJ whole genome shotgun (WGS) entry which is preliminary data.</text>
</comment>
<feature type="region of interest" description="Disordered" evidence="6">
    <location>
        <begin position="149"/>
        <end position="196"/>
    </location>
</feature>
<evidence type="ECO:0000256" key="3">
    <source>
        <dbReference type="ARBA" id="ARBA00022771"/>
    </source>
</evidence>
<dbReference type="GO" id="GO:0005634">
    <property type="term" value="C:nucleus"/>
    <property type="evidence" value="ECO:0007669"/>
    <property type="project" value="UniProtKB-SubCell"/>
</dbReference>
<feature type="compositionally biased region" description="Basic and acidic residues" evidence="6">
    <location>
        <begin position="168"/>
        <end position="178"/>
    </location>
</feature>
<feature type="region of interest" description="Disordered" evidence="6">
    <location>
        <begin position="262"/>
        <end position="305"/>
    </location>
</feature>
<keyword evidence="3" id="KW-0863">Zinc-finger</keyword>
<gene>
    <name evidence="9" type="ORF">C1H76_6397</name>
</gene>
<evidence type="ECO:0008006" key="11">
    <source>
        <dbReference type="Google" id="ProtNLM"/>
    </source>
</evidence>
<evidence type="ECO:0000259" key="8">
    <source>
        <dbReference type="Pfam" id="PF08600"/>
    </source>
</evidence>
<protein>
    <recommendedName>
        <fullName evidence="11">Zf-C3HC-domain-containing protein</fullName>
    </recommendedName>
</protein>
<feature type="compositionally biased region" description="Basic and acidic residues" evidence="6">
    <location>
        <begin position="268"/>
        <end position="277"/>
    </location>
</feature>
<feature type="compositionally biased region" description="Acidic residues" evidence="6">
    <location>
        <begin position="287"/>
        <end position="305"/>
    </location>
</feature>
<keyword evidence="2" id="KW-0479">Metal-binding</keyword>
<sequence>MPESLATTKRKFYKFLDQLSTPSTTNPAPSSSNRPHSLAAPTSSSSPRPLSRLNPSTLPVRPGQDPSQSLPRPSSSASLRPTSSHAAASRPVSSSSSRPASRNSLRPSSSSNASLDSYRARLNPHAVSGVGVRSATVRRVEAGGRPMSMQVRPRSMMPPSAGAGGKKRGVDGGAKEGEWTGGEGEEEGEKRPHFTPWSHEDFLGRLRTFAPVTQWFPKPEGVGEMEWARRGWECVGVETVGCRGCKKRVLVDFSPSRYAEGRAKRRRIEGGGDEDRGFGTAKVESVEGLEQEEKEQSEEEDEEEFENSFEAALVAKYAEMIVDGHSESCLWRKTGCKDDIYRLPVVRTAWWQNEVRSSFASVMAIEEDIKNARMKNIDATPGAERILRDLPASFFSAENTRPNTATSATSQTSQEPVSTESNTEDPELRRRALTIALTGWHASTEASTNLLVCAACFQRIGLWMYQIPPNERTSHSTKAANSSNSTSSPHPDNTSTEPQDPEDGVSTIDLIEMHREHCPYRNATSQAATGDYKAQSAWQILWNVVGRYADEQRRRSGGRYSLASLSRPASVALSDGAEVLGDDRKVNDGEVKAYDREEVMRQDKERITKLRRLKSVLGIKFRMPAGVGREREKGKEVQQGEGQG</sequence>
<dbReference type="Pfam" id="PF08600">
    <property type="entry name" value="NuBaID_C"/>
    <property type="match status" value="1"/>
</dbReference>
<dbReference type="PANTHER" id="PTHR15835">
    <property type="entry name" value="NUCLEAR-INTERACTING PARTNER OF ALK"/>
    <property type="match status" value="1"/>
</dbReference>
<accession>A0A4U7ASN3</accession>
<dbReference type="Pfam" id="PF07967">
    <property type="entry name" value="zf-C3HC"/>
    <property type="match status" value="1"/>
</dbReference>
<evidence type="ECO:0000256" key="5">
    <source>
        <dbReference type="ARBA" id="ARBA00023242"/>
    </source>
</evidence>
<feature type="region of interest" description="Disordered" evidence="6">
    <location>
        <begin position="472"/>
        <end position="504"/>
    </location>
</feature>
<feature type="domain" description="NuBaID C-terminal" evidence="8">
    <location>
        <begin position="432"/>
        <end position="545"/>
    </location>
</feature>
<dbReference type="AlphaFoldDB" id="A0A4U7ASN3"/>
<evidence type="ECO:0000313" key="10">
    <source>
        <dbReference type="Proteomes" id="UP000308133"/>
    </source>
</evidence>
<reference evidence="9 10" key="1">
    <citation type="submission" date="2018-02" db="EMBL/GenBank/DDBJ databases">
        <title>Draft genome sequences of Elsinoe sp., causing black scab on jojoba.</title>
        <authorList>
            <person name="Stodart B."/>
            <person name="Jeffress S."/>
            <person name="Ash G."/>
            <person name="Arun Chinnappa K."/>
        </authorList>
    </citation>
    <scope>NUCLEOTIDE SEQUENCE [LARGE SCALE GENOMIC DNA]</scope>
    <source>
        <strain evidence="9 10">Hillstone_2</strain>
    </source>
</reference>
<dbReference type="GO" id="GO:0008270">
    <property type="term" value="F:zinc ion binding"/>
    <property type="evidence" value="ECO:0007669"/>
    <property type="project" value="UniProtKB-KW"/>
</dbReference>
<feature type="compositionally biased region" description="Low complexity" evidence="6">
    <location>
        <begin position="66"/>
        <end position="115"/>
    </location>
</feature>
<evidence type="ECO:0000259" key="7">
    <source>
        <dbReference type="Pfam" id="PF07967"/>
    </source>
</evidence>